<gene>
    <name evidence="2" type="ORF">ACH4OY_30680</name>
</gene>
<dbReference type="Proteomes" id="UP001611075">
    <property type="component" value="Unassembled WGS sequence"/>
</dbReference>
<evidence type="ECO:0008006" key="4">
    <source>
        <dbReference type="Google" id="ProtNLM"/>
    </source>
</evidence>
<keyword evidence="3" id="KW-1185">Reference proteome</keyword>
<dbReference type="RefSeq" id="WP_396685650.1">
    <property type="nucleotide sequence ID" value="NZ_JBIRPU010000041.1"/>
</dbReference>
<sequence>MTYGEHLDRAAAALAAAQVNLRHPTLGGIADHAAAAIARTHLYRALERQVRCLAADEDDTGLTRELQHATHTTAGEIPLSPPTDHPVPAALRQAADAARVASDILNTQFDPATGHPRSPEGLAIQARLFHTDSLARLAQLARTVSEVDHGLAAWLTRGIAAGSHQLIVRTAASDAMTTSLTLRHTVDAVASHVALHSLLHDLQPPPITDTAQRWAPINSPTDCVRALDVARTWLVQHHRDLTATDFKVLLRTGLALTYEIDYLTHAANRGTRKTPTAGILAAVWRGAARASYQLHTLGNPEPGVGPTVLSAAETWLRSQLRPNEDWRDPTTLFRSRGAKAWRSAGAALAARLPDLTTLIHQGALIAMRRGDMLEPDPLQRRPTDRAVRPKWIRAGPASPQGATLLEFTGQLHEETVVLAGETGSAVLPGVHEADRRPATPRNRARRKPATVPVPADSARHLSSPQPYREQGGRVVQGRHGNQSIAETLARRWPQSDEPELAQQHHHHHYDRPEDGPSL</sequence>
<accession>A0ABW7STG8</accession>
<feature type="region of interest" description="Disordered" evidence="1">
    <location>
        <begin position="427"/>
        <end position="518"/>
    </location>
</feature>
<evidence type="ECO:0000313" key="3">
    <source>
        <dbReference type="Proteomes" id="UP001611075"/>
    </source>
</evidence>
<name>A0ABW7STG8_9ACTN</name>
<reference evidence="2 3" key="1">
    <citation type="submission" date="2024-10" db="EMBL/GenBank/DDBJ databases">
        <title>The Natural Products Discovery Center: Release of the First 8490 Sequenced Strains for Exploring Actinobacteria Biosynthetic Diversity.</title>
        <authorList>
            <person name="Kalkreuter E."/>
            <person name="Kautsar S.A."/>
            <person name="Yang D."/>
            <person name="Bader C.D."/>
            <person name="Teijaro C.N."/>
            <person name="Fluegel L."/>
            <person name="Davis C.M."/>
            <person name="Simpson J.R."/>
            <person name="Lauterbach L."/>
            <person name="Steele A.D."/>
            <person name="Gui C."/>
            <person name="Meng S."/>
            <person name="Li G."/>
            <person name="Viehrig K."/>
            <person name="Ye F."/>
            <person name="Su P."/>
            <person name="Kiefer A.F."/>
            <person name="Nichols A."/>
            <person name="Cepeda A.J."/>
            <person name="Yan W."/>
            <person name="Fan B."/>
            <person name="Jiang Y."/>
            <person name="Adhikari A."/>
            <person name="Zheng C.-J."/>
            <person name="Schuster L."/>
            <person name="Cowan T.M."/>
            <person name="Smanski M.J."/>
            <person name="Chevrette M.G."/>
            <person name="De Carvalho L.P.S."/>
            <person name="Shen B."/>
        </authorList>
    </citation>
    <scope>NUCLEOTIDE SEQUENCE [LARGE SCALE GENOMIC DNA]</scope>
    <source>
        <strain evidence="2 3">NPDC021253</strain>
    </source>
</reference>
<protein>
    <recommendedName>
        <fullName evidence="4">DUF222 domain-containing protein</fullName>
    </recommendedName>
</protein>
<proteinExistence type="predicted"/>
<dbReference type="EMBL" id="JBIRPU010000041">
    <property type="protein sequence ID" value="MFI0797015.1"/>
    <property type="molecule type" value="Genomic_DNA"/>
</dbReference>
<evidence type="ECO:0000313" key="2">
    <source>
        <dbReference type="EMBL" id="MFI0797015.1"/>
    </source>
</evidence>
<organism evidence="2 3">
    <name type="scientific">Micromonospora rubida</name>
    <dbReference type="NCBI Taxonomy" id="2697657"/>
    <lineage>
        <taxon>Bacteria</taxon>
        <taxon>Bacillati</taxon>
        <taxon>Actinomycetota</taxon>
        <taxon>Actinomycetes</taxon>
        <taxon>Micromonosporales</taxon>
        <taxon>Micromonosporaceae</taxon>
        <taxon>Micromonospora</taxon>
    </lineage>
</organism>
<comment type="caution">
    <text evidence="2">The sequence shown here is derived from an EMBL/GenBank/DDBJ whole genome shotgun (WGS) entry which is preliminary data.</text>
</comment>
<evidence type="ECO:0000256" key="1">
    <source>
        <dbReference type="SAM" id="MobiDB-lite"/>
    </source>
</evidence>